<keyword evidence="3" id="KW-0378">Hydrolase</keyword>
<gene>
    <name evidence="3" type="ORF">A2462_03805</name>
</gene>
<accession>A0A1F4TJ40</accession>
<dbReference type="Gene3D" id="3.40.50.360">
    <property type="match status" value="1"/>
</dbReference>
<organism evidence="3 4">
    <name type="scientific">candidate division WOR-1 bacterium RIFOXYC2_FULL_41_25</name>
    <dbReference type="NCBI Taxonomy" id="1802586"/>
    <lineage>
        <taxon>Bacteria</taxon>
        <taxon>Bacillati</taxon>
        <taxon>Saganbacteria</taxon>
    </lineage>
</organism>
<dbReference type="CDD" id="cd07709">
    <property type="entry name" value="flavodiiron_proteins_MBL-fold"/>
    <property type="match status" value="1"/>
</dbReference>
<dbReference type="SUPFAM" id="SSF56281">
    <property type="entry name" value="Metallo-hydrolase/oxidoreductase"/>
    <property type="match status" value="1"/>
</dbReference>
<evidence type="ECO:0000259" key="2">
    <source>
        <dbReference type="PROSITE" id="PS50902"/>
    </source>
</evidence>
<dbReference type="Gene3D" id="3.60.15.10">
    <property type="entry name" value="Ribonuclease Z/Hydroxyacylglutathione hydrolase-like"/>
    <property type="match status" value="1"/>
</dbReference>
<dbReference type="Proteomes" id="UP000177309">
    <property type="component" value="Unassembled WGS sequence"/>
</dbReference>
<dbReference type="PANTHER" id="PTHR43717">
    <property type="entry name" value="ANAEROBIC NITRIC OXIDE REDUCTASE FLAVORUBREDOXIN"/>
    <property type="match status" value="1"/>
</dbReference>
<dbReference type="InterPro" id="IPR029039">
    <property type="entry name" value="Flavoprotein-like_sf"/>
</dbReference>
<dbReference type="GO" id="GO:0009055">
    <property type="term" value="F:electron transfer activity"/>
    <property type="evidence" value="ECO:0007669"/>
    <property type="project" value="InterPro"/>
</dbReference>
<dbReference type="InterPro" id="IPR045761">
    <property type="entry name" value="ODP_dom"/>
</dbReference>
<dbReference type="InterPro" id="IPR008254">
    <property type="entry name" value="Flavodoxin/NO_synth"/>
</dbReference>
<evidence type="ECO:0000256" key="1">
    <source>
        <dbReference type="ARBA" id="ARBA00007121"/>
    </source>
</evidence>
<dbReference type="SMART" id="SM00849">
    <property type="entry name" value="Lactamase_B"/>
    <property type="match status" value="1"/>
</dbReference>
<evidence type="ECO:0000313" key="4">
    <source>
        <dbReference type="Proteomes" id="UP000177309"/>
    </source>
</evidence>
<evidence type="ECO:0000313" key="3">
    <source>
        <dbReference type="EMBL" id="OGC32742.1"/>
    </source>
</evidence>
<dbReference type="Pfam" id="PF19583">
    <property type="entry name" value="ODP"/>
    <property type="match status" value="1"/>
</dbReference>
<proteinExistence type="inferred from homology"/>
<dbReference type="PANTHER" id="PTHR43717:SF1">
    <property type="entry name" value="ANAEROBIC NITRIC OXIDE REDUCTASE FLAVORUBREDOXIN"/>
    <property type="match status" value="1"/>
</dbReference>
<dbReference type="InterPro" id="IPR036866">
    <property type="entry name" value="RibonucZ/Hydroxyglut_hydro"/>
</dbReference>
<comment type="caution">
    <text evidence="3">The sequence shown here is derived from an EMBL/GenBank/DDBJ whole genome shotgun (WGS) entry which is preliminary data.</text>
</comment>
<reference evidence="3 4" key="1">
    <citation type="journal article" date="2016" name="Nat. Commun.">
        <title>Thousands of microbial genomes shed light on interconnected biogeochemical processes in an aquifer system.</title>
        <authorList>
            <person name="Anantharaman K."/>
            <person name="Brown C.T."/>
            <person name="Hug L.A."/>
            <person name="Sharon I."/>
            <person name="Castelle C.J."/>
            <person name="Probst A.J."/>
            <person name="Thomas B.C."/>
            <person name="Singh A."/>
            <person name="Wilkins M.J."/>
            <person name="Karaoz U."/>
            <person name="Brodie E.L."/>
            <person name="Williams K.H."/>
            <person name="Hubbard S.S."/>
            <person name="Banfield J.F."/>
        </authorList>
    </citation>
    <scope>NUCLEOTIDE SEQUENCE [LARGE SCALE GENOMIC DNA]</scope>
</reference>
<dbReference type="InterPro" id="IPR001279">
    <property type="entry name" value="Metallo-B-lactamas"/>
</dbReference>
<dbReference type="GO" id="GO:0016787">
    <property type="term" value="F:hydrolase activity"/>
    <property type="evidence" value="ECO:0007669"/>
    <property type="project" value="UniProtKB-KW"/>
</dbReference>
<dbReference type="GO" id="GO:0016491">
    <property type="term" value="F:oxidoreductase activity"/>
    <property type="evidence" value="ECO:0007669"/>
    <property type="project" value="InterPro"/>
</dbReference>
<dbReference type="AlphaFoldDB" id="A0A1F4TJ40"/>
<feature type="domain" description="Flavodoxin-like" evidence="2">
    <location>
        <begin position="248"/>
        <end position="385"/>
    </location>
</feature>
<dbReference type="EMBL" id="MEUI01000046">
    <property type="protein sequence ID" value="OGC32742.1"/>
    <property type="molecule type" value="Genomic_DNA"/>
</dbReference>
<sequence>MSTREIKPNIYSVGALDAERRLFDELIPLPDGTSYNSYIIKGSDKVALLDTVDPPKAEVLLANLKELGLKKIDYIVAHHAEQDHSGTIPKVLEKYPEAKVVTNARCKEMLKDLLLIPDDKFIVVADREKISLGDKTLEFILTPWVHWPETMVTYLKEDKILFSCDFFGSHLASSDLFVADEAKVYDSAKRYYAEIMMPFRSMIKKHLEIVDKLVIDVIATSHGPIYDKPSFIIDAYRDWITDEVKNEVVIPYVSMHGSTQAMVDYFIDALEKKGITVKPFNLTKTDLGELAMALVDAATIVIGSPTVLVGAHPAAVNVAFLANALRPKAKFLSIIGSYGWGGKMVDQLKGLIPVLKVELLDPVVIKGFPKEEDLRKLDGLAEAIAQKHREDILVRKG</sequence>
<dbReference type="GO" id="GO:0046872">
    <property type="term" value="F:metal ion binding"/>
    <property type="evidence" value="ECO:0007669"/>
    <property type="project" value="InterPro"/>
</dbReference>
<name>A0A1F4TJ40_UNCSA</name>
<comment type="similarity">
    <text evidence="1">In the N-terminal section; belongs to the zinc metallo-hydrolase group 3 family.</text>
</comment>
<dbReference type="InterPro" id="IPR016440">
    <property type="entry name" value="Rubredoxin-O_OxRdtase"/>
</dbReference>
<dbReference type="GO" id="GO:0010181">
    <property type="term" value="F:FMN binding"/>
    <property type="evidence" value="ECO:0007669"/>
    <property type="project" value="InterPro"/>
</dbReference>
<protein>
    <submittedName>
        <fullName evidence="3">MBL fold hydrolase</fullName>
    </submittedName>
</protein>
<dbReference type="SUPFAM" id="SSF52218">
    <property type="entry name" value="Flavoproteins"/>
    <property type="match status" value="1"/>
</dbReference>
<dbReference type="PIRSF" id="PIRSF005243">
    <property type="entry name" value="ROO"/>
    <property type="match status" value="1"/>
</dbReference>
<dbReference type="PROSITE" id="PS50902">
    <property type="entry name" value="FLAVODOXIN_LIKE"/>
    <property type="match status" value="1"/>
</dbReference>